<dbReference type="InterPro" id="IPR018108">
    <property type="entry name" value="MCP_transmembrane"/>
</dbReference>
<proteinExistence type="inferred from homology"/>
<dbReference type="Gene3D" id="1.50.40.10">
    <property type="entry name" value="Mitochondrial carrier domain"/>
    <property type="match status" value="1"/>
</dbReference>
<dbReference type="GO" id="GO:0015292">
    <property type="term" value="F:uniporter activity"/>
    <property type="evidence" value="ECO:0007669"/>
    <property type="project" value="EnsemblFungi"/>
</dbReference>
<evidence type="ECO:0000256" key="13">
    <source>
        <dbReference type="ARBA" id="ARBA00073787"/>
    </source>
</evidence>
<dbReference type="OrthoDB" id="2161at2759"/>
<gene>
    <name evidence="16" type="primary">KAFR0B02040</name>
    <name evidence="16" type="ORF">KAFR_0B02040</name>
</gene>
<dbReference type="InParanoid" id="H2AQ52"/>
<feature type="repeat" description="Solcar" evidence="15">
    <location>
        <begin position="585"/>
        <end position="674"/>
    </location>
</feature>
<evidence type="ECO:0000256" key="15">
    <source>
        <dbReference type="PROSITE-ProRule" id="PRU00282"/>
    </source>
</evidence>
<dbReference type="GeneID" id="13882804"/>
<evidence type="ECO:0000256" key="10">
    <source>
        <dbReference type="ARBA" id="ARBA00023128"/>
    </source>
</evidence>
<dbReference type="PANTHER" id="PTHR45678">
    <property type="entry name" value="MITOCHONDRIAL 2-OXODICARBOXYLATE CARRIER 1-RELATED"/>
    <property type="match status" value="1"/>
</dbReference>
<dbReference type="GO" id="GO:0005313">
    <property type="term" value="F:L-glutamate transmembrane transporter activity"/>
    <property type="evidence" value="ECO:0007669"/>
    <property type="project" value="EnsemblFungi"/>
</dbReference>
<evidence type="ECO:0000256" key="9">
    <source>
        <dbReference type="ARBA" id="ARBA00022989"/>
    </source>
</evidence>
<dbReference type="InterPro" id="IPR023395">
    <property type="entry name" value="MCP_dom_sf"/>
</dbReference>
<evidence type="ECO:0000256" key="12">
    <source>
        <dbReference type="ARBA" id="ARBA00059916"/>
    </source>
</evidence>
<keyword evidence="3" id="KW-0813">Transport</keyword>
<dbReference type="HOGENOM" id="CLU_014931_1_0_1"/>
<dbReference type="SUPFAM" id="SSF103506">
    <property type="entry name" value="Mitochondrial carrier"/>
    <property type="match status" value="1"/>
</dbReference>
<keyword evidence="11 15" id="KW-0472">Membrane</keyword>
<evidence type="ECO:0000313" key="16">
    <source>
        <dbReference type="EMBL" id="CCF56502.1"/>
    </source>
</evidence>
<dbReference type="PROSITE" id="PS50920">
    <property type="entry name" value="SOLCAR"/>
    <property type="match status" value="3"/>
</dbReference>
<dbReference type="GO" id="GO:0015297">
    <property type="term" value="F:antiporter activity"/>
    <property type="evidence" value="ECO:0007669"/>
    <property type="project" value="EnsemblFungi"/>
</dbReference>
<dbReference type="InterPro" id="IPR002067">
    <property type="entry name" value="MCP"/>
</dbReference>
<dbReference type="PRINTS" id="PR00926">
    <property type="entry name" value="MITOCARRIER"/>
</dbReference>
<dbReference type="GO" id="GO:0005743">
    <property type="term" value="C:mitochondrial inner membrane"/>
    <property type="evidence" value="ECO:0007669"/>
    <property type="project" value="UniProtKB-SubCell"/>
</dbReference>
<evidence type="ECO:0000256" key="2">
    <source>
        <dbReference type="ARBA" id="ARBA00006375"/>
    </source>
</evidence>
<evidence type="ECO:0000256" key="11">
    <source>
        <dbReference type="ARBA" id="ARBA00023136"/>
    </source>
</evidence>
<comment type="function">
    <text evidence="12">Calcium-dependent mitochondrial aspartate and glutamate carrier. Transport of glutamate in mitochondria is required for mitochondrial transamination reactions and ornithine synthesis. Plays also a role in malate-aspartate NADH shuttle, which is critical for growth on acetate and fatty acids.</text>
</comment>
<name>H2AQ52_KAZAF</name>
<evidence type="ECO:0000256" key="4">
    <source>
        <dbReference type="ARBA" id="ARBA00022692"/>
    </source>
</evidence>
<keyword evidence="6" id="KW-0999">Mitochondrion inner membrane</keyword>
<dbReference type="Proteomes" id="UP000005220">
    <property type="component" value="Chromosome 2"/>
</dbReference>
<keyword evidence="8" id="KW-0029">Amino-acid transport</keyword>
<evidence type="ECO:0000256" key="6">
    <source>
        <dbReference type="ARBA" id="ARBA00022792"/>
    </source>
</evidence>
<keyword evidence="5" id="KW-0677">Repeat</keyword>
<dbReference type="RefSeq" id="XP_003955637.1">
    <property type="nucleotide sequence ID" value="XM_003955588.1"/>
</dbReference>
<dbReference type="FunCoup" id="H2AQ52">
    <property type="interactions" value="21"/>
</dbReference>
<protein>
    <recommendedName>
        <fullName evidence="13">Mitochondrial aspartate-glutamate transporter AGC1</fullName>
    </recommendedName>
    <alternativeName>
        <fullName evidence="14">Aspartate-glutamate carrier 1</fullName>
    </alternativeName>
</protein>
<comment type="subcellular location">
    <subcellularLocation>
        <location evidence="1">Mitochondrion inner membrane</location>
        <topology evidence="1">Multi-pass membrane protein</topology>
    </subcellularLocation>
</comment>
<dbReference type="EMBL" id="HE650822">
    <property type="protein sequence ID" value="CCF56502.1"/>
    <property type="molecule type" value="Genomic_DNA"/>
</dbReference>
<dbReference type="GO" id="GO:1990816">
    <property type="term" value="C:vacuole-mitochondrion membrane contact site"/>
    <property type="evidence" value="ECO:0007669"/>
    <property type="project" value="EnsemblFungi"/>
</dbReference>
<organism evidence="16 17">
    <name type="scientific">Kazachstania africana (strain ATCC 22294 / BCRC 22015 / CBS 2517 / CECT 1963 / NBRC 1671 / NRRL Y-8276)</name>
    <name type="common">Yeast</name>
    <name type="synonym">Kluyveromyces africanus</name>
    <dbReference type="NCBI Taxonomy" id="1071382"/>
    <lineage>
        <taxon>Eukaryota</taxon>
        <taxon>Fungi</taxon>
        <taxon>Dikarya</taxon>
        <taxon>Ascomycota</taxon>
        <taxon>Saccharomycotina</taxon>
        <taxon>Saccharomycetes</taxon>
        <taxon>Saccharomycetales</taxon>
        <taxon>Saccharomycetaceae</taxon>
        <taxon>Kazachstania</taxon>
    </lineage>
</organism>
<dbReference type="GO" id="GO:0015183">
    <property type="term" value="F:L-aspartate transmembrane transporter activity"/>
    <property type="evidence" value="ECO:0007669"/>
    <property type="project" value="EnsemblFungi"/>
</dbReference>
<evidence type="ECO:0000256" key="14">
    <source>
        <dbReference type="ARBA" id="ARBA00082232"/>
    </source>
</evidence>
<comment type="similarity">
    <text evidence="2">Belongs to the mitochondrial carrier (TC 2.A.29) family.</text>
</comment>
<evidence type="ECO:0000313" key="17">
    <source>
        <dbReference type="Proteomes" id="UP000005220"/>
    </source>
</evidence>
<feature type="repeat" description="Solcar" evidence="15">
    <location>
        <begin position="689"/>
        <end position="777"/>
    </location>
</feature>
<dbReference type="KEGG" id="kaf:KAFR_0B02040"/>
<reference evidence="16 17" key="1">
    <citation type="journal article" date="2011" name="Proc. Natl. Acad. Sci. U.S.A.">
        <title>Evolutionary erosion of yeast sex chromosomes by mating-type switching accidents.</title>
        <authorList>
            <person name="Gordon J.L."/>
            <person name="Armisen D."/>
            <person name="Proux-Wera E."/>
            <person name="Oheigeartaigh S.S."/>
            <person name="Byrne K.P."/>
            <person name="Wolfe K.H."/>
        </authorList>
    </citation>
    <scope>NUCLEOTIDE SEQUENCE [LARGE SCALE GENOMIC DNA]</scope>
    <source>
        <strain evidence="17">ATCC 22294 / BCRC 22015 / CBS 2517 / CECT 1963 / NBRC 1671 / NRRL Y-8276</strain>
    </source>
</reference>
<evidence type="ECO:0000256" key="8">
    <source>
        <dbReference type="ARBA" id="ARBA00022970"/>
    </source>
</evidence>
<evidence type="ECO:0000256" key="7">
    <source>
        <dbReference type="ARBA" id="ARBA00022837"/>
    </source>
</evidence>
<dbReference type="AlphaFoldDB" id="H2AQ52"/>
<keyword evidence="10" id="KW-0496">Mitochondrion</keyword>
<keyword evidence="17" id="KW-1185">Reference proteome</keyword>
<evidence type="ECO:0000256" key="1">
    <source>
        <dbReference type="ARBA" id="ARBA00004448"/>
    </source>
</evidence>
<evidence type="ECO:0000256" key="3">
    <source>
        <dbReference type="ARBA" id="ARBA00022448"/>
    </source>
</evidence>
<keyword evidence="4 15" id="KW-0812">Transmembrane</keyword>
<dbReference type="FunFam" id="1.50.40.10:FF:000004">
    <property type="entry name" value="Calcium-binding mitochondrial carrier protein Aralar1"/>
    <property type="match status" value="1"/>
</dbReference>
<evidence type="ECO:0000256" key="5">
    <source>
        <dbReference type="ARBA" id="ARBA00022737"/>
    </source>
</evidence>
<dbReference type="eggNOG" id="KOG0751">
    <property type="taxonomic scope" value="Eukaryota"/>
</dbReference>
<sequence>MEQINSNSDKKIQQTDIFRKFATPKQDGYEASGNGELVLTYNDFIKLISTSKKLFSEFTDHSFNLNQVPDDTFGCIFFTIDENNKGYLTINDWFYFNNILEHDNFHVILLYEFFRKFDIERIKARNVGRSVADKRTKSINYNDKSLSFDNLYLNLKQFKKTVEILQDCVNDDFIKRNNIFLDWNQFSFLKFYITYPYGNNSSVSAEANDNNSYLTLNSLLTILQNDLKNERLFMGFDRLSHYNPLKNALTLSKNQLIYLLELFYSHRVPANVFRSLNLSNASHMTVDNNAITFNIFKDIFYLFQNFDLLNQILIRYVTKNDLTENDLKGHVITKKEFLKLLNAQYNKVNNITEFSPSQINLLFSIVANSKRAISVVHNSHHEVLAIDNFIHNEFKNGNRTDDKKEDLKKFNVNYDDITNEFLQDTNQLKKVVNSDQRGIISNSEDALETTIDDFLKILNPNYLNDLVHQLEIEKFQSQSLYINYYFYPIFDSMYNFALGSVAGCIGSTFVYPIDFIKTRMQAQRSLTKYKNSIDCLIKVYSREGIKGLFSGLGFQLLGVAPEKAIKLTINDFLRNKLTDKRNASIKLPNEVFAGAIAGACQVLVTNPIEIVKIKLQVRSEYLAEADSIYGKANGLHIIKKLGFPGLYRGITACLMRDVPFSAIYFPTYAHLKKDIFHFDPNKPGKRKRLKTWELLTAGALAGMPAAFLTTPLDVIKTRLQIEPKHGETRYTGIFHAFKTILREENFRSFFKGGGARVLRSSPQFGFTLAAYELFKNIFPLDFDKPEVGATSSESTIRDEIPSVASSFARFRDSMNSSLHNRNGLIRSHTNGDDHEFIYNDFYSPLVDPYSATYLNYYYKSCQISKTFIDLDNNFSQFDHSTYLKFYSYLKSIEKMSN</sequence>
<feature type="repeat" description="Solcar" evidence="15">
    <location>
        <begin position="490"/>
        <end position="576"/>
    </location>
</feature>
<dbReference type="Pfam" id="PF00153">
    <property type="entry name" value="Mito_carr"/>
    <property type="match status" value="3"/>
</dbReference>
<dbReference type="InterPro" id="IPR051028">
    <property type="entry name" value="Mito_Solute_Carrier"/>
</dbReference>
<keyword evidence="7" id="KW-0106">Calcium</keyword>
<dbReference type="GO" id="GO:0043490">
    <property type="term" value="P:malate-aspartate shuttle"/>
    <property type="evidence" value="ECO:0007669"/>
    <property type="project" value="TreeGrafter"/>
</dbReference>
<dbReference type="STRING" id="1071382.H2AQ52"/>
<keyword evidence="9" id="KW-1133">Transmembrane helix</keyword>
<dbReference type="PANTHER" id="PTHR45678:SF9">
    <property type="entry name" value="CALCIUM-BINDING MITOCHONDRIAL CARRIER PROTEIN ARALAR1"/>
    <property type="match status" value="1"/>
</dbReference>
<accession>H2AQ52</accession>